<evidence type="ECO:0000256" key="4">
    <source>
        <dbReference type="ARBA" id="ARBA00023159"/>
    </source>
</evidence>
<dbReference type="PANTHER" id="PTHR30346">
    <property type="entry name" value="TRANSCRIPTIONAL DUAL REGULATOR HCAR-RELATED"/>
    <property type="match status" value="1"/>
</dbReference>
<dbReference type="GO" id="GO:0003677">
    <property type="term" value="F:DNA binding"/>
    <property type="evidence" value="ECO:0007669"/>
    <property type="project" value="UniProtKB-KW"/>
</dbReference>
<organism evidence="9 10">
    <name type="scientific">Mycolicibacterium litorale</name>
    <dbReference type="NCBI Taxonomy" id="758802"/>
    <lineage>
        <taxon>Bacteria</taxon>
        <taxon>Bacillati</taxon>
        <taxon>Actinomycetota</taxon>
        <taxon>Actinomycetes</taxon>
        <taxon>Mycobacteriales</taxon>
        <taxon>Mycobacteriaceae</taxon>
        <taxon>Mycolicibacterium</taxon>
    </lineage>
</organism>
<reference evidence="9 10" key="1">
    <citation type="submission" date="2020-07" db="EMBL/GenBank/DDBJ databases">
        <title>Complete genome sequence of Mycolicibacterium litorale like strain isolated from cardiac implantable electronic device infection.</title>
        <authorList>
            <person name="Fukano H."/>
            <person name="Miyama H."/>
            <person name="Hoshino Y."/>
        </authorList>
    </citation>
    <scope>NUCLEOTIDE SEQUENCE [LARGE SCALE GENOMIC DNA]</scope>
    <source>
        <strain evidence="9 10">NIIDNTM18</strain>
    </source>
</reference>
<dbReference type="PANTHER" id="PTHR30346:SF0">
    <property type="entry name" value="HCA OPERON TRANSCRIPTIONAL ACTIVATOR HCAR"/>
    <property type="match status" value="1"/>
</dbReference>
<feature type="domain" description="HTH lysR-type" evidence="8">
    <location>
        <begin position="5"/>
        <end position="63"/>
    </location>
</feature>
<dbReference type="RefSeq" id="WP_185295957.1">
    <property type="nucleotide sequence ID" value="NZ_AP023287.1"/>
</dbReference>
<gene>
    <name evidence="9" type="ORF">NIIDNTM18_25300</name>
</gene>
<name>A0A6S6P538_9MYCO</name>
<dbReference type="Pfam" id="PF00126">
    <property type="entry name" value="HTH_1"/>
    <property type="match status" value="1"/>
</dbReference>
<dbReference type="Pfam" id="PF03466">
    <property type="entry name" value="LysR_substrate"/>
    <property type="match status" value="1"/>
</dbReference>
<dbReference type="InterPro" id="IPR036388">
    <property type="entry name" value="WH-like_DNA-bd_sf"/>
</dbReference>
<dbReference type="AlphaFoldDB" id="A0A6S6P538"/>
<dbReference type="PRINTS" id="PR00039">
    <property type="entry name" value="HTHLYSR"/>
</dbReference>
<keyword evidence="4" id="KW-0010">Activator</keyword>
<evidence type="ECO:0000256" key="6">
    <source>
        <dbReference type="ARBA" id="ARBA00040885"/>
    </source>
</evidence>
<evidence type="ECO:0000313" key="10">
    <source>
        <dbReference type="Proteomes" id="UP000515734"/>
    </source>
</evidence>
<dbReference type="GO" id="GO:0032993">
    <property type="term" value="C:protein-DNA complex"/>
    <property type="evidence" value="ECO:0007669"/>
    <property type="project" value="TreeGrafter"/>
</dbReference>
<evidence type="ECO:0000313" key="9">
    <source>
        <dbReference type="EMBL" id="BCI53252.1"/>
    </source>
</evidence>
<evidence type="ECO:0000256" key="5">
    <source>
        <dbReference type="ARBA" id="ARBA00023163"/>
    </source>
</evidence>
<dbReference type="GO" id="GO:0003700">
    <property type="term" value="F:DNA-binding transcription factor activity"/>
    <property type="evidence" value="ECO:0007669"/>
    <property type="project" value="InterPro"/>
</dbReference>
<dbReference type="InterPro" id="IPR005119">
    <property type="entry name" value="LysR_subst-bd"/>
</dbReference>
<dbReference type="FunFam" id="1.10.10.10:FF:000001">
    <property type="entry name" value="LysR family transcriptional regulator"/>
    <property type="match status" value="1"/>
</dbReference>
<keyword evidence="5" id="KW-0804">Transcription</keyword>
<sequence>MAKSFTLVQLRYFMVVARLENMRAAAYELNVTQSTLSAAIQQLERDVGVQLFHRRSTRGLRLTAEGRRLLIGARTVLEDVDLLYHSVRAEREELAGDLVAGIFSPIAPFLAPRILTVFKQRHPAVKLSFLEADQETLIRSMAEGICETALMYDLGLGTDYEYRVLQRVPPHLLVAENHPRASAPDEPVHLREFEDEPFILLDLKHSREYYLDLFKRLGLRPRVRHLVSGYETVRSYVSMGHGYSLLNWRLARDATYAGRRVIPLQLADDLPPIELVLVRLRDSRPTRKSSAFQEVCLEIQGGGDIAASL</sequence>
<comment type="similarity">
    <text evidence="1">Belongs to the LysR transcriptional regulatory family.</text>
</comment>
<evidence type="ECO:0000256" key="1">
    <source>
        <dbReference type="ARBA" id="ARBA00009437"/>
    </source>
</evidence>
<proteinExistence type="inferred from homology"/>
<dbReference type="EMBL" id="AP023287">
    <property type="protein sequence ID" value="BCI53252.1"/>
    <property type="molecule type" value="Genomic_DNA"/>
</dbReference>
<dbReference type="Proteomes" id="UP000515734">
    <property type="component" value="Chromosome"/>
</dbReference>
<keyword evidence="3" id="KW-0238">DNA-binding</keyword>
<dbReference type="InterPro" id="IPR000847">
    <property type="entry name" value="LysR_HTH_N"/>
</dbReference>
<dbReference type="Gene3D" id="3.40.190.10">
    <property type="entry name" value="Periplasmic binding protein-like II"/>
    <property type="match status" value="2"/>
</dbReference>
<keyword evidence="2" id="KW-0805">Transcription regulation</keyword>
<protein>
    <recommendedName>
        <fullName evidence="6">Probable hydrogen peroxide-inducible genes activator</fullName>
    </recommendedName>
</protein>
<evidence type="ECO:0000259" key="8">
    <source>
        <dbReference type="PROSITE" id="PS50931"/>
    </source>
</evidence>
<comment type="function">
    <text evidence="7">Required for the induction the katG gene for catalase. Involved in the response to hydrogen peroxide.</text>
</comment>
<evidence type="ECO:0000256" key="2">
    <source>
        <dbReference type="ARBA" id="ARBA00023015"/>
    </source>
</evidence>
<accession>A0A6S6P538</accession>
<dbReference type="PROSITE" id="PS50931">
    <property type="entry name" value="HTH_LYSR"/>
    <property type="match status" value="1"/>
</dbReference>
<dbReference type="Gene3D" id="1.10.10.10">
    <property type="entry name" value="Winged helix-like DNA-binding domain superfamily/Winged helix DNA-binding domain"/>
    <property type="match status" value="1"/>
</dbReference>
<evidence type="ECO:0000256" key="3">
    <source>
        <dbReference type="ARBA" id="ARBA00023125"/>
    </source>
</evidence>
<evidence type="ECO:0000256" key="7">
    <source>
        <dbReference type="ARBA" id="ARBA00056658"/>
    </source>
</evidence>
<dbReference type="SUPFAM" id="SSF53850">
    <property type="entry name" value="Periplasmic binding protein-like II"/>
    <property type="match status" value="1"/>
</dbReference>
<dbReference type="InterPro" id="IPR036390">
    <property type="entry name" value="WH_DNA-bd_sf"/>
</dbReference>
<dbReference type="SUPFAM" id="SSF46785">
    <property type="entry name" value="Winged helix' DNA-binding domain"/>
    <property type="match status" value="1"/>
</dbReference>